<keyword evidence="4" id="KW-1185">Reference proteome</keyword>
<evidence type="ECO:0000256" key="2">
    <source>
        <dbReference type="RuleBase" id="RU003452"/>
    </source>
</evidence>
<dbReference type="Pfam" id="PF00797">
    <property type="entry name" value="Acetyltransf_2"/>
    <property type="match status" value="1"/>
</dbReference>
<dbReference type="InterPro" id="IPR038765">
    <property type="entry name" value="Papain-like_cys_pep_sf"/>
</dbReference>
<dbReference type="GO" id="GO:0016407">
    <property type="term" value="F:acetyltransferase activity"/>
    <property type="evidence" value="ECO:0007669"/>
    <property type="project" value="InterPro"/>
</dbReference>
<reference evidence="3 4" key="1">
    <citation type="submission" date="2016-10" db="EMBL/GenBank/DDBJ databases">
        <authorList>
            <person name="de Groot N.N."/>
        </authorList>
    </citation>
    <scope>NUCLEOTIDE SEQUENCE [LARGE SCALE GENOMIC DNA]</scope>
    <source>
        <strain evidence="3 4">DSM 45514</strain>
    </source>
</reference>
<comment type="similarity">
    <text evidence="1 2">Belongs to the arylamine N-acetyltransferase family.</text>
</comment>
<dbReference type="EMBL" id="FMZA01000005">
    <property type="protein sequence ID" value="SDC25555.1"/>
    <property type="molecule type" value="Genomic_DNA"/>
</dbReference>
<dbReference type="PANTHER" id="PTHR11786">
    <property type="entry name" value="N-HYDROXYARYLAMINE O-ACETYLTRANSFERASE"/>
    <property type="match status" value="1"/>
</dbReference>
<accession>A0A1G6K4K4</accession>
<dbReference type="Gene3D" id="3.30.2140.20">
    <property type="match status" value="1"/>
</dbReference>
<gene>
    <name evidence="3" type="ORF">SAMN04488112_10553</name>
</gene>
<evidence type="ECO:0000313" key="4">
    <source>
        <dbReference type="Proteomes" id="UP000199387"/>
    </source>
</evidence>
<organism evidence="3 4">
    <name type="scientific">Melghirimyces thermohalophilus</name>
    <dbReference type="NCBI Taxonomy" id="1236220"/>
    <lineage>
        <taxon>Bacteria</taxon>
        <taxon>Bacillati</taxon>
        <taxon>Bacillota</taxon>
        <taxon>Bacilli</taxon>
        <taxon>Bacillales</taxon>
        <taxon>Thermoactinomycetaceae</taxon>
        <taxon>Melghirimyces</taxon>
    </lineage>
</organism>
<dbReference type="InterPro" id="IPR001447">
    <property type="entry name" value="Arylamine_N-AcTrfase"/>
</dbReference>
<proteinExistence type="inferred from homology"/>
<name>A0A1G6K4K4_9BACL</name>
<sequence length="258" mass="29409">MNLPIDAFFDRIRYSGSADKKDITFADLPAIQRHFALAVPFENRAVIAKGTSPITFDSVKQKIVDRHEGGLCYELNPLFYAFLKQVGFHVQLVPGTVFADGEHNGLIGTHVATLLHHKDRSYIVDVGFGSNLALQPVPLDGETVTSHTGDYRVRKVDSPWGEYAYEKYNDGKLTIYYTFSTDPVDEAYLSRVRDIILTDERSEFNKSLLFTKLTEDGHITLTMESFTVTRNGHKTKQEVDKERFHQLCRRHFGIDMEE</sequence>
<keyword evidence="3" id="KW-0808">Transferase</keyword>
<protein>
    <submittedName>
        <fullName evidence="3">N-hydroxyarylamine O-acetyltransferase</fullName>
    </submittedName>
</protein>
<dbReference type="SUPFAM" id="SSF54001">
    <property type="entry name" value="Cysteine proteinases"/>
    <property type="match status" value="1"/>
</dbReference>
<dbReference type="InterPro" id="IPR053710">
    <property type="entry name" value="Arylamine_NAT_domain_sf"/>
</dbReference>
<dbReference type="Proteomes" id="UP000199387">
    <property type="component" value="Unassembled WGS sequence"/>
</dbReference>
<dbReference type="AlphaFoldDB" id="A0A1G6K4K4"/>
<dbReference type="PANTHER" id="PTHR11786:SF0">
    <property type="entry name" value="ARYLAMINE N-ACETYLTRANSFERASE 4-RELATED"/>
    <property type="match status" value="1"/>
</dbReference>
<evidence type="ECO:0000313" key="3">
    <source>
        <dbReference type="EMBL" id="SDC25555.1"/>
    </source>
</evidence>
<dbReference type="PRINTS" id="PR01543">
    <property type="entry name" value="ANATRNSFRASE"/>
</dbReference>
<evidence type="ECO:0000256" key="1">
    <source>
        <dbReference type="ARBA" id="ARBA00006547"/>
    </source>
</evidence>
<dbReference type="STRING" id="1236220.SAMN04488112_10553"/>
<dbReference type="RefSeq" id="WP_176757815.1">
    <property type="nucleotide sequence ID" value="NZ_FMZA01000005.1"/>
</dbReference>